<dbReference type="GO" id="GO:0005737">
    <property type="term" value="C:cytoplasm"/>
    <property type="evidence" value="ECO:0007669"/>
    <property type="project" value="TreeGrafter"/>
</dbReference>
<keyword evidence="7" id="KW-0460">Magnesium</keyword>
<dbReference type="InterPro" id="IPR036615">
    <property type="entry name" value="Mur_ligase_C_dom_sf"/>
</dbReference>
<dbReference type="PANTHER" id="PTHR11136">
    <property type="entry name" value="FOLYLPOLYGLUTAMATE SYNTHASE-RELATED"/>
    <property type="match status" value="1"/>
</dbReference>
<proteinExistence type="inferred from homology"/>
<evidence type="ECO:0000313" key="14">
    <source>
        <dbReference type="Proteomes" id="UP000231379"/>
    </source>
</evidence>
<dbReference type="NCBIfam" id="TIGR01499">
    <property type="entry name" value="folC"/>
    <property type="match status" value="1"/>
</dbReference>
<name>A0A2H0U8C7_9BACT</name>
<dbReference type="Gene3D" id="3.90.190.20">
    <property type="entry name" value="Mur ligase, C-terminal domain"/>
    <property type="match status" value="1"/>
</dbReference>
<dbReference type="GO" id="GO:0008841">
    <property type="term" value="F:dihydrofolate synthase activity"/>
    <property type="evidence" value="ECO:0007669"/>
    <property type="project" value="TreeGrafter"/>
</dbReference>
<evidence type="ECO:0000259" key="12">
    <source>
        <dbReference type="Pfam" id="PF08245"/>
    </source>
</evidence>
<dbReference type="GO" id="GO:0046872">
    <property type="term" value="F:metal ion binding"/>
    <property type="evidence" value="ECO:0007669"/>
    <property type="project" value="UniProtKB-KW"/>
</dbReference>
<comment type="similarity">
    <text evidence="1 10">Belongs to the folylpolyglutamate synthase family.</text>
</comment>
<evidence type="ECO:0000256" key="6">
    <source>
        <dbReference type="ARBA" id="ARBA00022840"/>
    </source>
</evidence>
<organism evidence="13 14">
    <name type="scientific">Candidatus Kaiserbacteria bacterium CG10_big_fil_rev_8_21_14_0_10_59_10</name>
    <dbReference type="NCBI Taxonomy" id="1974612"/>
    <lineage>
        <taxon>Bacteria</taxon>
        <taxon>Candidatus Kaiseribacteriota</taxon>
    </lineage>
</organism>
<evidence type="ECO:0000256" key="3">
    <source>
        <dbReference type="ARBA" id="ARBA00022598"/>
    </source>
</evidence>
<dbReference type="SUPFAM" id="SSF53623">
    <property type="entry name" value="MurD-like peptide ligases, catalytic domain"/>
    <property type="match status" value="1"/>
</dbReference>
<keyword evidence="3 10" id="KW-0436">Ligase</keyword>
<evidence type="ECO:0000256" key="1">
    <source>
        <dbReference type="ARBA" id="ARBA00008276"/>
    </source>
</evidence>
<dbReference type="Gene3D" id="3.40.1190.10">
    <property type="entry name" value="Mur-like, catalytic domain"/>
    <property type="match status" value="1"/>
</dbReference>
<dbReference type="InterPro" id="IPR013221">
    <property type="entry name" value="Mur_ligase_cen"/>
</dbReference>
<keyword evidence="4" id="KW-0479">Metal-binding</keyword>
<evidence type="ECO:0000256" key="4">
    <source>
        <dbReference type="ARBA" id="ARBA00022723"/>
    </source>
</evidence>
<dbReference type="GO" id="GO:0004326">
    <property type="term" value="F:tetrahydrofolylpolyglutamate synthase activity"/>
    <property type="evidence" value="ECO:0007669"/>
    <property type="project" value="UniProtKB-EC"/>
</dbReference>
<comment type="catalytic activity">
    <reaction evidence="9">
        <text>(6S)-5,6,7,8-tetrahydrofolyl-(gamma-L-Glu)(n) + L-glutamate + ATP = (6S)-5,6,7,8-tetrahydrofolyl-(gamma-L-Glu)(n+1) + ADP + phosphate + H(+)</text>
        <dbReference type="Rhea" id="RHEA:10580"/>
        <dbReference type="Rhea" id="RHEA-COMP:14738"/>
        <dbReference type="Rhea" id="RHEA-COMP:14740"/>
        <dbReference type="ChEBI" id="CHEBI:15378"/>
        <dbReference type="ChEBI" id="CHEBI:29985"/>
        <dbReference type="ChEBI" id="CHEBI:30616"/>
        <dbReference type="ChEBI" id="CHEBI:43474"/>
        <dbReference type="ChEBI" id="CHEBI:141005"/>
        <dbReference type="ChEBI" id="CHEBI:456216"/>
        <dbReference type="EC" id="6.3.2.17"/>
    </reaction>
</comment>
<dbReference type="InterPro" id="IPR036565">
    <property type="entry name" value="Mur-like_cat_sf"/>
</dbReference>
<evidence type="ECO:0000259" key="11">
    <source>
        <dbReference type="Pfam" id="PF02875"/>
    </source>
</evidence>
<evidence type="ECO:0000256" key="9">
    <source>
        <dbReference type="ARBA" id="ARBA00047493"/>
    </source>
</evidence>
<sequence length="454" mass="50508">MRPAARHAVVGAGAAMYDVRSMAREKQAAAHDIARYRRAVRFLEGLSNLPQEQNYMRGKARDPSIFLKRTRFFLDALGAPDRGLKYVHITGTAGKGTVAAMVAGALAADGRRVGLFTSPFVTTSAEKIQVNGRFIPAGEFADMVEEMQPMLDTLQKEGPYGRPSYFELFLALALLYFKRKKCEWAVLEVGAGGRYDATNVVEKPVATAITNIDYDHVRLLGNTLQKIASDKAGIIKRGSHFFTAEGRPSIASFFEKECRRVGASFTRISPQASHNQTNIELAGAIARVAGVREGAVARAVRNAKLPCRFEIVQKRPLVILDGAHNRIKMRAVRNDMEQVEYHRLHLVLGMARKREREAMLEEIVPRADFFYATRFQTLGQEAADPAYLLAKARQSMKKGANGGVYLDPGRALEAALKRARADDAVLVTGSFYLAGELRERWYPEERALKRRSNF</sequence>
<accession>A0A2H0U8C7</accession>
<evidence type="ECO:0000256" key="2">
    <source>
        <dbReference type="ARBA" id="ARBA00013025"/>
    </source>
</evidence>
<dbReference type="InterPro" id="IPR001645">
    <property type="entry name" value="Folylpolyglutamate_synth"/>
</dbReference>
<keyword evidence="6 10" id="KW-0067">ATP-binding</keyword>
<dbReference type="Proteomes" id="UP000231379">
    <property type="component" value="Unassembled WGS sequence"/>
</dbReference>
<evidence type="ECO:0000313" key="13">
    <source>
        <dbReference type="EMBL" id="PIR82657.1"/>
    </source>
</evidence>
<dbReference type="PIRSF" id="PIRSF001563">
    <property type="entry name" value="Folylpolyglu_synth"/>
    <property type="match status" value="1"/>
</dbReference>
<dbReference type="Pfam" id="PF02875">
    <property type="entry name" value="Mur_ligase_C"/>
    <property type="match status" value="1"/>
</dbReference>
<dbReference type="EC" id="6.3.2.17" evidence="2"/>
<keyword evidence="5 10" id="KW-0547">Nucleotide-binding</keyword>
<dbReference type="Pfam" id="PF08245">
    <property type="entry name" value="Mur_ligase_M"/>
    <property type="match status" value="1"/>
</dbReference>
<evidence type="ECO:0000256" key="7">
    <source>
        <dbReference type="ARBA" id="ARBA00022842"/>
    </source>
</evidence>
<dbReference type="SUPFAM" id="SSF53244">
    <property type="entry name" value="MurD-like peptide ligases, peptide-binding domain"/>
    <property type="match status" value="1"/>
</dbReference>
<reference evidence="14" key="1">
    <citation type="submission" date="2017-09" db="EMBL/GenBank/DDBJ databases">
        <title>Depth-based differentiation of microbial function through sediment-hosted aquifers and enrichment of novel symbionts in the deep terrestrial subsurface.</title>
        <authorList>
            <person name="Probst A.J."/>
            <person name="Ladd B."/>
            <person name="Jarett J.K."/>
            <person name="Geller-Mcgrath D.E."/>
            <person name="Sieber C.M.K."/>
            <person name="Emerson J.B."/>
            <person name="Anantharaman K."/>
            <person name="Thomas B.C."/>
            <person name="Malmstrom R."/>
            <person name="Stieglmeier M."/>
            <person name="Klingl A."/>
            <person name="Woyke T."/>
            <person name="Ryan C.M."/>
            <person name="Banfield J.F."/>
        </authorList>
    </citation>
    <scope>NUCLEOTIDE SEQUENCE [LARGE SCALE GENOMIC DNA]</scope>
</reference>
<evidence type="ECO:0000256" key="5">
    <source>
        <dbReference type="ARBA" id="ARBA00022741"/>
    </source>
</evidence>
<feature type="domain" description="Mur ligase central" evidence="12">
    <location>
        <begin position="89"/>
        <end position="239"/>
    </location>
</feature>
<gene>
    <name evidence="13" type="ORF">COU20_01280</name>
</gene>
<evidence type="ECO:0000256" key="8">
    <source>
        <dbReference type="ARBA" id="ARBA00030592"/>
    </source>
</evidence>
<comment type="caution">
    <text evidence="13">The sequence shown here is derived from an EMBL/GenBank/DDBJ whole genome shotgun (WGS) entry which is preliminary data.</text>
</comment>
<feature type="domain" description="Mur ligase C-terminal" evidence="11">
    <location>
        <begin position="308"/>
        <end position="431"/>
    </location>
</feature>
<dbReference type="AlphaFoldDB" id="A0A2H0U8C7"/>
<dbReference type="GO" id="GO:0005524">
    <property type="term" value="F:ATP binding"/>
    <property type="evidence" value="ECO:0007669"/>
    <property type="project" value="UniProtKB-KW"/>
</dbReference>
<dbReference type="EMBL" id="PFBM01000009">
    <property type="protein sequence ID" value="PIR82657.1"/>
    <property type="molecule type" value="Genomic_DNA"/>
</dbReference>
<protein>
    <recommendedName>
        <fullName evidence="2">tetrahydrofolate synthase</fullName>
        <ecNumber evidence="2">6.3.2.17</ecNumber>
    </recommendedName>
    <alternativeName>
        <fullName evidence="8">Tetrahydrofolylpolyglutamate synthase</fullName>
    </alternativeName>
</protein>
<dbReference type="InterPro" id="IPR004101">
    <property type="entry name" value="Mur_ligase_C"/>
</dbReference>
<dbReference type="PANTHER" id="PTHR11136:SF0">
    <property type="entry name" value="DIHYDROFOLATE SYNTHETASE-RELATED"/>
    <property type="match status" value="1"/>
</dbReference>
<evidence type="ECO:0000256" key="10">
    <source>
        <dbReference type="PIRNR" id="PIRNR001563"/>
    </source>
</evidence>